<keyword evidence="3" id="KW-0804">Transcription</keyword>
<keyword evidence="2 4" id="KW-0238">DNA-binding</keyword>
<organism evidence="6 7">
    <name type="scientific">Tanticharoenia sakaeratensis NBRC 103193</name>
    <dbReference type="NCBI Taxonomy" id="1231623"/>
    <lineage>
        <taxon>Bacteria</taxon>
        <taxon>Pseudomonadati</taxon>
        <taxon>Pseudomonadota</taxon>
        <taxon>Alphaproteobacteria</taxon>
        <taxon>Acetobacterales</taxon>
        <taxon>Acetobacteraceae</taxon>
        <taxon>Tanticharoenia</taxon>
    </lineage>
</organism>
<dbReference type="STRING" id="1231623.Tasa_015_061"/>
<sequence>MEDKPARRRPRSDGQRNRAVLIETAKAAFTEGNIDIRMDEVARRAGVGIGTLYRHFPNRDALIEAVYRTELGRLADAAGTLPAAHAPLEALRAWLYLFIDYMEAKQIIAPALGTLVGDPCALYARSATSIQEAVAGLAHRAIQSGDIRPDLDPMDLLRAIAGVCTMSTGASWATGARRVADVLLKGARPEV</sequence>
<evidence type="ECO:0000256" key="3">
    <source>
        <dbReference type="ARBA" id="ARBA00023163"/>
    </source>
</evidence>
<dbReference type="AlphaFoldDB" id="A0A0D6MKB3"/>
<keyword evidence="1" id="KW-0805">Transcription regulation</keyword>
<evidence type="ECO:0000259" key="5">
    <source>
        <dbReference type="PROSITE" id="PS50977"/>
    </source>
</evidence>
<reference evidence="6 7" key="1">
    <citation type="submission" date="2012-10" db="EMBL/GenBank/DDBJ databases">
        <title>Genome sequencing of Tanticharoenia sakaeratensis NBRC 103193.</title>
        <authorList>
            <person name="Azuma Y."/>
            <person name="Hadano H."/>
            <person name="Hirakawa H."/>
            <person name="Matsushita K."/>
        </authorList>
    </citation>
    <scope>NUCLEOTIDE SEQUENCE [LARGE SCALE GENOMIC DNA]</scope>
    <source>
        <strain evidence="6 7">NBRC 103193</strain>
    </source>
</reference>
<evidence type="ECO:0000256" key="1">
    <source>
        <dbReference type="ARBA" id="ARBA00023015"/>
    </source>
</evidence>
<protein>
    <submittedName>
        <fullName evidence="6">HTH-type transcriptional regulator</fullName>
    </submittedName>
</protein>
<dbReference type="PANTHER" id="PTHR30055">
    <property type="entry name" value="HTH-TYPE TRANSCRIPTIONAL REGULATOR RUTR"/>
    <property type="match status" value="1"/>
</dbReference>
<dbReference type="PROSITE" id="PS50977">
    <property type="entry name" value="HTH_TETR_2"/>
    <property type="match status" value="1"/>
</dbReference>
<dbReference type="GO" id="GO:0000976">
    <property type="term" value="F:transcription cis-regulatory region binding"/>
    <property type="evidence" value="ECO:0007669"/>
    <property type="project" value="TreeGrafter"/>
</dbReference>
<accession>A0A0D6MKB3</accession>
<name>A0A0D6MKB3_9PROT</name>
<gene>
    <name evidence="6" type="ORF">Tasa_015_061</name>
</gene>
<evidence type="ECO:0000256" key="2">
    <source>
        <dbReference type="ARBA" id="ARBA00023125"/>
    </source>
</evidence>
<keyword evidence="7" id="KW-1185">Reference proteome</keyword>
<feature type="DNA-binding region" description="H-T-H motif" evidence="4">
    <location>
        <begin position="37"/>
        <end position="56"/>
    </location>
</feature>
<dbReference type="Pfam" id="PF00440">
    <property type="entry name" value="TetR_N"/>
    <property type="match status" value="1"/>
</dbReference>
<dbReference type="Pfam" id="PF21597">
    <property type="entry name" value="TetR_C_43"/>
    <property type="match status" value="1"/>
</dbReference>
<dbReference type="InterPro" id="IPR036271">
    <property type="entry name" value="Tet_transcr_reg_TetR-rel_C_sf"/>
</dbReference>
<dbReference type="EMBL" id="BALE01000015">
    <property type="protein sequence ID" value="GAN54072.1"/>
    <property type="molecule type" value="Genomic_DNA"/>
</dbReference>
<dbReference type="InterPro" id="IPR050109">
    <property type="entry name" value="HTH-type_TetR-like_transc_reg"/>
</dbReference>
<dbReference type="SUPFAM" id="SSF46689">
    <property type="entry name" value="Homeodomain-like"/>
    <property type="match status" value="1"/>
</dbReference>
<feature type="domain" description="HTH tetR-type" evidence="5">
    <location>
        <begin position="15"/>
        <end position="74"/>
    </location>
</feature>
<evidence type="ECO:0000256" key="4">
    <source>
        <dbReference type="PROSITE-ProRule" id="PRU00335"/>
    </source>
</evidence>
<dbReference type="InterPro" id="IPR049445">
    <property type="entry name" value="TetR_SbtR-like_C"/>
</dbReference>
<dbReference type="InterPro" id="IPR001647">
    <property type="entry name" value="HTH_TetR"/>
</dbReference>
<dbReference type="Proteomes" id="UP000032679">
    <property type="component" value="Unassembled WGS sequence"/>
</dbReference>
<dbReference type="SUPFAM" id="SSF48498">
    <property type="entry name" value="Tetracyclin repressor-like, C-terminal domain"/>
    <property type="match status" value="1"/>
</dbReference>
<dbReference type="PANTHER" id="PTHR30055:SF234">
    <property type="entry name" value="HTH-TYPE TRANSCRIPTIONAL REGULATOR BETI"/>
    <property type="match status" value="1"/>
</dbReference>
<evidence type="ECO:0000313" key="6">
    <source>
        <dbReference type="EMBL" id="GAN54072.1"/>
    </source>
</evidence>
<dbReference type="GO" id="GO:0003700">
    <property type="term" value="F:DNA-binding transcription factor activity"/>
    <property type="evidence" value="ECO:0007669"/>
    <property type="project" value="TreeGrafter"/>
</dbReference>
<evidence type="ECO:0000313" key="7">
    <source>
        <dbReference type="Proteomes" id="UP000032679"/>
    </source>
</evidence>
<dbReference type="InterPro" id="IPR009057">
    <property type="entry name" value="Homeodomain-like_sf"/>
</dbReference>
<comment type="caution">
    <text evidence="6">The sequence shown here is derived from an EMBL/GenBank/DDBJ whole genome shotgun (WGS) entry which is preliminary data.</text>
</comment>
<proteinExistence type="predicted"/>
<dbReference type="PRINTS" id="PR00455">
    <property type="entry name" value="HTHTETR"/>
</dbReference>
<dbReference type="RefSeq" id="WP_241767676.1">
    <property type="nucleotide sequence ID" value="NZ_BALE01000015.1"/>
</dbReference>
<dbReference type="Gene3D" id="1.10.357.10">
    <property type="entry name" value="Tetracycline Repressor, domain 2"/>
    <property type="match status" value="1"/>
</dbReference>